<evidence type="ECO:0000313" key="3">
    <source>
        <dbReference type="EMBL" id="GMF38632.1"/>
    </source>
</evidence>
<keyword evidence="1" id="KW-0175">Coiled coil</keyword>
<name>A0A9W6XHG3_9STRA</name>
<dbReference type="EMBL" id="BSXT01001103">
    <property type="protein sequence ID" value="GMF38632.1"/>
    <property type="molecule type" value="Genomic_DNA"/>
</dbReference>
<sequence>MTFVTRKIVKARNSAPNWHASKLTVASSVTKWTASQRNLRRRLTSGAASSRIAGRSKPVLAADLTTAQAARSAAESDRDCLQRELDDVRGQISGLVNFVRAAAASSCCPSSPSRRRRWSRSPSAGGDSSHPRRRARPSSSSPGGTSSASPPHSGSRSLHASSRPPSPRDRSFSAVPPEVESSGRSTSDPDSALSSGSNAAPPADRDDLRDLVDSSENEVLAALASTRSDERRRPRWLLRTSPSRKSIARRIGKPRTPSPSLWFCGKPILALTSTTPRVREAFSSGGPMEVVLAVGTKGDVGGTLGSRHPT</sequence>
<feature type="coiled-coil region" evidence="1">
    <location>
        <begin position="64"/>
        <end position="91"/>
    </location>
</feature>
<gene>
    <name evidence="3" type="ORF">Pfra01_001120400</name>
</gene>
<evidence type="ECO:0000313" key="4">
    <source>
        <dbReference type="Proteomes" id="UP001165121"/>
    </source>
</evidence>
<proteinExistence type="predicted"/>
<organism evidence="3 4">
    <name type="scientific">Phytophthora fragariaefolia</name>
    <dbReference type="NCBI Taxonomy" id="1490495"/>
    <lineage>
        <taxon>Eukaryota</taxon>
        <taxon>Sar</taxon>
        <taxon>Stramenopiles</taxon>
        <taxon>Oomycota</taxon>
        <taxon>Peronosporomycetes</taxon>
        <taxon>Peronosporales</taxon>
        <taxon>Peronosporaceae</taxon>
        <taxon>Phytophthora</taxon>
    </lineage>
</organism>
<accession>A0A9W6XHG3</accession>
<dbReference type="Proteomes" id="UP001165121">
    <property type="component" value="Unassembled WGS sequence"/>
</dbReference>
<feature type="region of interest" description="Disordered" evidence="2">
    <location>
        <begin position="106"/>
        <end position="214"/>
    </location>
</feature>
<feature type="compositionally biased region" description="Low complexity" evidence="2">
    <location>
        <begin position="137"/>
        <end position="163"/>
    </location>
</feature>
<protein>
    <submittedName>
        <fullName evidence="3">Unnamed protein product</fullName>
    </submittedName>
</protein>
<evidence type="ECO:0000256" key="2">
    <source>
        <dbReference type="SAM" id="MobiDB-lite"/>
    </source>
</evidence>
<feature type="compositionally biased region" description="Polar residues" evidence="2">
    <location>
        <begin position="182"/>
        <end position="198"/>
    </location>
</feature>
<dbReference type="AlphaFoldDB" id="A0A9W6XHG3"/>
<feature type="compositionally biased region" description="Basic and acidic residues" evidence="2">
    <location>
        <begin position="203"/>
        <end position="212"/>
    </location>
</feature>
<comment type="caution">
    <text evidence="3">The sequence shown here is derived from an EMBL/GenBank/DDBJ whole genome shotgun (WGS) entry which is preliminary data.</text>
</comment>
<reference evidence="3" key="1">
    <citation type="submission" date="2023-04" db="EMBL/GenBank/DDBJ databases">
        <title>Phytophthora fragariaefolia NBRC 109709.</title>
        <authorList>
            <person name="Ichikawa N."/>
            <person name="Sato H."/>
            <person name="Tonouchi N."/>
        </authorList>
    </citation>
    <scope>NUCLEOTIDE SEQUENCE</scope>
    <source>
        <strain evidence="3">NBRC 109709</strain>
    </source>
</reference>
<evidence type="ECO:0000256" key="1">
    <source>
        <dbReference type="SAM" id="Coils"/>
    </source>
</evidence>
<keyword evidence="4" id="KW-1185">Reference proteome</keyword>